<protein>
    <submittedName>
        <fullName evidence="6">Amidohydrolase family protein</fullName>
    </submittedName>
</protein>
<dbReference type="InterPro" id="IPR011059">
    <property type="entry name" value="Metal-dep_hydrolase_composite"/>
</dbReference>
<dbReference type="InterPro" id="IPR050287">
    <property type="entry name" value="MTA/SAH_deaminase"/>
</dbReference>
<evidence type="ECO:0000259" key="4">
    <source>
        <dbReference type="Pfam" id="PF01979"/>
    </source>
</evidence>
<dbReference type="Gene3D" id="2.30.40.10">
    <property type="entry name" value="Urease, subunit C, domain 1"/>
    <property type="match status" value="1"/>
</dbReference>
<dbReference type="PANTHER" id="PTHR43794">
    <property type="entry name" value="AMINOHYDROLASE SSNA-RELATED"/>
    <property type="match status" value="1"/>
</dbReference>
<dbReference type="InterPro" id="IPR054418">
    <property type="entry name" value="MQNX/HUTI_composite_N"/>
</dbReference>
<keyword evidence="3" id="KW-0862">Zinc</keyword>
<sequence length="456" mass="48546">MSDLTLLTHATVITVDERRTVIQDGAVAVEGRRIAAVGKTADLRRQYPGATEVDASGQMLLPGFVNLHVHCAIGVTRGIGDDMGGAPIYRRDIPQGVVMSPDDTYVMSRLGAMQALAFGSTTIVENYIHAQSNVRALAEIGLRAVVSERVHDADLFSVRHGAYTYDTERGERLLAANARLIEDWHGYDEGRITCHVGPHGPDTASPELLRRARVLADEAGVGMFTHLAQSAGEVAQVRALTGRSSVQHLADTGVLGPDLIAGHCAFLDDGDAALLAESGATVCQLPAVNAKSGWIAPVAELRRLGARVGLGTDNMVHDMLEQMRFAVCVNRISDGNADSIKAMDVLEMATIQGARALGREHELGSIEPGKLADLLLVDLDGPHLAPVLDPVASLLFAGQSADIHSVMIGGDFVVRDRQVLTVDPVAVLHDAQKRAERLWTDIAGWAPADGPTGCRC</sequence>
<dbReference type="EMBL" id="JASCIQ010000017">
    <property type="protein sequence ID" value="MDI3405615.1"/>
    <property type="molecule type" value="Genomic_DNA"/>
</dbReference>
<dbReference type="InterPro" id="IPR006680">
    <property type="entry name" value="Amidohydro-rel"/>
</dbReference>
<comment type="caution">
    <text evidence="6">The sequence shown here is derived from an EMBL/GenBank/DDBJ whole genome shotgun (WGS) entry which is preliminary data.</text>
</comment>
<keyword evidence="1" id="KW-0479">Metal-binding</keyword>
<feature type="domain" description="Amidohydrolase-related" evidence="4">
    <location>
        <begin position="59"/>
        <end position="413"/>
    </location>
</feature>
<dbReference type="Pfam" id="PF22039">
    <property type="entry name" value="HUTI_composite_bact"/>
    <property type="match status" value="1"/>
</dbReference>
<dbReference type="SUPFAM" id="SSF51338">
    <property type="entry name" value="Composite domain of metallo-dependent hydrolases"/>
    <property type="match status" value="1"/>
</dbReference>
<evidence type="ECO:0000259" key="5">
    <source>
        <dbReference type="Pfam" id="PF22039"/>
    </source>
</evidence>
<reference evidence="6 7" key="1">
    <citation type="submission" date="2023-05" db="EMBL/GenBank/DDBJ databases">
        <title>Draft genome sequence of Streptomyces sp. B-S-A6 isolated from a cave soil in Thailand.</title>
        <authorList>
            <person name="Chamroensaksri N."/>
            <person name="Muangham S."/>
        </authorList>
    </citation>
    <scope>NUCLEOTIDE SEQUENCE [LARGE SCALE GENOMIC DNA]</scope>
    <source>
        <strain evidence="6 7">B-S-A6</strain>
    </source>
</reference>
<dbReference type="Pfam" id="PF01979">
    <property type="entry name" value="Amidohydro_1"/>
    <property type="match status" value="1"/>
</dbReference>
<dbReference type="Proteomes" id="UP001223978">
    <property type="component" value="Unassembled WGS sequence"/>
</dbReference>
<dbReference type="Gene3D" id="3.20.20.140">
    <property type="entry name" value="Metal-dependent hydrolases"/>
    <property type="match status" value="1"/>
</dbReference>
<gene>
    <name evidence="6" type="ORF">QIS96_17530</name>
</gene>
<dbReference type="PANTHER" id="PTHR43794:SF11">
    <property type="entry name" value="AMIDOHYDROLASE-RELATED DOMAIN-CONTAINING PROTEIN"/>
    <property type="match status" value="1"/>
</dbReference>
<evidence type="ECO:0000256" key="2">
    <source>
        <dbReference type="ARBA" id="ARBA00022801"/>
    </source>
</evidence>
<dbReference type="RefSeq" id="WP_282543554.1">
    <property type="nucleotide sequence ID" value="NZ_JASCIQ010000017.1"/>
</dbReference>
<name>A0ABT6SCC8_9ACTN</name>
<organism evidence="6 7">
    <name type="scientific">Streptomyces cavernicola</name>
    <dbReference type="NCBI Taxonomy" id="3043613"/>
    <lineage>
        <taxon>Bacteria</taxon>
        <taxon>Bacillati</taxon>
        <taxon>Actinomycetota</taxon>
        <taxon>Actinomycetes</taxon>
        <taxon>Kitasatosporales</taxon>
        <taxon>Streptomycetaceae</taxon>
        <taxon>Streptomyces</taxon>
    </lineage>
</organism>
<evidence type="ECO:0000256" key="1">
    <source>
        <dbReference type="ARBA" id="ARBA00022723"/>
    </source>
</evidence>
<proteinExistence type="predicted"/>
<keyword evidence="2" id="KW-0378">Hydrolase</keyword>
<dbReference type="SUPFAM" id="SSF51556">
    <property type="entry name" value="Metallo-dependent hydrolases"/>
    <property type="match status" value="1"/>
</dbReference>
<feature type="domain" description="Aminodeoxyfutalosine deaminase/Imidazolonepropionase-like composite" evidence="5">
    <location>
        <begin position="25"/>
        <end position="50"/>
    </location>
</feature>
<evidence type="ECO:0000313" key="6">
    <source>
        <dbReference type="EMBL" id="MDI3405615.1"/>
    </source>
</evidence>
<keyword evidence="7" id="KW-1185">Reference proteome</keyword>
<evidence type="ECO:0000256" key="3">
    <source>
        <dbReference type="ARBA" id="ARBA00022833"/>
    </source>
</evidence>
<dbReference type="InterPro" id="IPR032466">
    <property type="entry name" value="Metal_Hydrolase"/>
</dbReference>
<accession>A0ABT6SCC8</accession>
<evidence type="ECO:0000313" key="7">
    <source>
        <dbReference type="Proteomes" id="UP001223978"/>
    </source>
</evidence>